<feature type="non-terminal residue" evidence="2">
    <location>
        <position position="74"/>
    </location>
</feature>
<gene>
    <name evidence="2" type="ORF">EGK_07935</name>
</gene>
<evidence type="ECO:0000259" key="1">
    <source>
        <dbReference type="Pfam" id="PF14773"/>
    </source>
</evidence>
<dbReference type="AlphaFoldDB" id="F6WH21"/>
<evidence type="ECO:0000313" key="2">
    <source>
        <dbReference type="EMBL" id="EHH24298.1"/>
    </source>
</evidence>
<proteinExistence type="predicted"/>
<dbReference type="Pfam" id="PF14773">
    <property type="entry name" value="VIGSSK"/>
    <property type="match status" value="1"/>
</dbReference>
<dbReference type="EMBL" id="CM001267">
    <property type="protein sequence ID" value="EHH24298.1"/>
    <property type="molecule type" value="Genomic_DNA"/>
</dbReference>
<sequence length="74" mass="8335">MKCSNEKAVNQEQSYESMDKFLDGVQEVAYIHSNQNVIGSSKAENHMSRWAAHDVFELKQFSQLPANIAVCSSK</sequence>
<feature type="domain" description="Helicase-associated putative binding" evidence="1">
    <location>
        <begin position="28"/>
        <end position="51"/>
    </location>
</feature>
<accession>F6WH21</accession>
<dbReference type="HOGENOM" id="CLU_2694218_0_0_1"/>
<organism evidence="2">
    <name type="scientific">Macaca mulatta</name>
    <name type="common">Rhesus macaque</name>
    <dbReference type="NCBI Taxonomy" id="9544"/>
    <lineage>
        <taxon>Eukaryota</taxon>
        <taxon>Metazoa</taxon>
        <taxon>Chordata</taxon>
        <taxon>Craniata</taxon>
        <taxon>Vertebrata</taxon>
        <taxon>Euteleostomi</taxon>
        <taxon>Mammalia</taxon>
        <taxon>Eutheria</taxon>
        <taxon>Euarchontoglires</taxon>
        <taxon>Primates</taxon>
        <taxon>Haplorrhini</taxon>
        <taxon>Catarrhini</taxon>
        <taxon>Cercopithecidae</taxon>
        <taxon>Cercopithecinae</taxon>
        <taxon>Macaca</taxon>
    </lineage>
</organism>
<reference evidence="2" key="1">
    <citation type="journal article" date="2011" name="Nat. Biotechnol.">
        <title>Genome sequencing and comparison of two nonhuman primate animal models, the cynomolgus and Chinese rhesus macaques.</title>
        <authorList>
            <person name="Yan G."/>
            <person name="Zhang G."/>
            <person name="Fang X."/>
            <person name="Zhang Y."/>
            <person name="Li C."/>
            <person name="Ling F."/>
            <person name="Cooper D.N."/>
            <person name="Li Q."/>
            <person name="Li Y."/>
            <person name="van Gool A.J."/>
            <person name="Du H."/>
            <person name="Chen J."/>
            <person name="Chen R."/>
            <person name="Zhang P."/>
            <person name="Huang Z."/>
            <person name="Thompson J.R."/>
            <person name="Meng Y."/>
            <person name="Bai Y."/>
            <person name="Wang J."/>
            <person name="Zhuo M."/>
            <person name="Wang T."/>
            <person name="Huang Y."/>
            <person name="Wei L."/>
            <person name="Li J."/>
            <person name="Wang Z."/>
            <person name="Hu H."/>
            <person name="Yang P."/>
            <person name="Le L."/>
            <person name="Stenson P.D."/>
            <person name="Li B."/>
            <person name="Liu X."/>
            <person name="Ball E.V."/>
            <person name="An N."/>
            <person name="Huang Q."/>
            <person name="Zhang Y."/>
            <person name="Fan W."/>
            <person name="Zhang X."/>
            <person name="Li Y."/>
            <person name="Wang W."/>
            <person name="Katze M.G."/>
            <person name="Su B."/>
            <person name="Nielsen R."/>
            <person name="Yang H."/>
            <person name="Wang J."/>
            <person name="Wang X."/>
            <person name="Wang J."/>
        </authorList>
    </citation>
    <scope>NUCLEOTIDE SEQUENCE [LARGE SCALE GENOMIC DNA]</scope>
    <source>
        <strain evidence="2">CR-5</strain>
    </source>
</reference>
<name>F6WH21_MACMU</name>
<protein>
    <recommendedName>
        <fullName evidence="1">Helicase-associated putative binding domain-containing protein</fullName>
    </recommendedName>
</protein>
<dbReference type="InterPro" id="IPR029256">
    <property type="entry name" value="Heliccase-ass-bd"/>
</dbReference>
<dbReference type="Proteomes" id="UP000013456">
    <property type="component" value="Chromosome 15"/>
</dbReference>